<organism evidence="2 3">
    <name type="scientific">Verticillium longisporum</name>
    <name type="common">Verticillium dahliae var. longisporum</name>
    <dbReference type="NCBI Taxonomy" id="100787"/>
    <lineage>
        <taxon>Eukaryota</taxon>
        <taxon>Fungi</taxon>
        <taxon>Dikarya</taxon>
        <taxon>Ascomycota</taxon>
        <taxon>Pezizomycotina</taxon>
        <taxon>Sordariomycetes</taxon>
        <taxon>Hypocreomycetidae</taxon>
        <taxon>Glomerellales</taxon>
        <taxon>Plectosphaerellaceae</taxon>
        <taxon>Verticillium</taxon>
    </lineage>
</organism>
<evidence type="ECO:0000256" key="1">
    <source>
        <dbReference type="SAM" id="MobiDB-lite"/>
    </source>
</evidence>
<reference evidence="2" key="1">
    <citation type="journal article" date="2021" name="Mol. Plant Pathol.">
        <title>A 20-kb lineage-specific genomic region tames virulence in pathogenic amphidiploid Verticillium longisporum.</title>
        <authorList>
            <person name="Harting R."/>
            <person name="Starke J."/>
            <person name="Kusch H."/>
            <person name="Poggeler S."/>
            <person name="Maurus I."/>
            <person name="Schluter R."/>
            <person name="Landesfeind M."/>
            <person name="Bulla I."/>
            <person name="Nowrousian M."/>
            <person name="de Jonge R."/>
            <person name="Stahlhut G."/>
            <person name="Hoff K.J."/>
            <person name="Asshauer K.P."/>
            <person name="Thurmer A."/>
            <person name="Stanke M."/>
            <person name="Daniel R."/>
            <person name="Morgenstern B."/>
            <person name="Thomma B.P.H.J."/>
            <person name="Kronstad J.W."/>
            <person name="Braus-Stromeyer S.A."/>
            <person name="Braus G.H."/>
        </authorList>
    </citation>
    <scope>NUCLEOTIDE SEQUENCE</scope>
    <source>
        <strain evidence="2">Vl32</strain>
    </source>
</reference>
<name>A0A8I3AHQ1_VERLO</name>
<gene>
    <name evidence="2" type="ORF">HYQ45_018273</name>
</gene>
<evidence type="ECO:0000313" key="3">
    <source>
        <dbReference type="Proteomes" id="UP000689129"/>
    </source>
</evidence>
<evidence type="ECO:0000313" key="2">
    <source>
        <dbReference type="EMBL" id="KAG7107206.1"/>
    </source>
</evidence>
<protein>
    <submittedName>
        <fullName evidence="2">Uncharacterized protein</fullName>
    </submittedName>
</protein>
<comment type="caution">
    <text evidence="2">The sequence shown here is derived from an EMBL/GenBank/DDBJ whole genome shotgun (WGS) entry which is preliminary data.</text>
</comment>
<feature type="compositionally biased region" description="Polar residues" evidence="1">
    <location>
        <begin position="27"/>
        <end position="38"/>
    </location>
</feature>
<sequence length="126" mass="14054">MRLLAALDPDAVAPELQLPRVALSPQPLTRQYSANNSNKCDRREKESSGPHHITPTITSACTPFCRLTDRGKLALCTCVHHTLCIRHIAVEGSSLPVVFESFTWLRPQIGRHHQAGHDVRTLESLR</sequence>
<accession>A0A8I3AHQ1</accession>
<dbReference type="Proteomes" id="UP000689129">
    <property type="component" value="Unassembled WGS sequence"/>
</dbReference>
<feature type="compositionally biased region" description="Basic and acidic residues" evidence="1">
    <location>
        <begin position="39"/>
        <end position="49"/>
    </location>
</feature>
<proteinExistence type="predicted"/>
<dbReference type="AlphaFoldDB" id="A0A8I3AHQ1"/>
<dbReference type="EMBL" id="JAEMWZ010000720">
    <property type="protein sequence ID" value="KAG7107206.1"/>
    <property type="molecule type" value="Genomic_DNA"/>
</dbReference>
<feature type="region of interest" description="Disordered" evidence="1">
    <location>
        <begin position="27"/>
        <end position="53"/>
    </location>
</feature>